<dbReference type="AlphaFoldDB" id="A0A523UMG8"/>
<dbReference type="GO" id="GO:0019867">
    <property type="term" value="C:outer membrane"/>
    <property type="evidence" value="ECO:0007669"/>
    <property type="project" value="InterPro"/>
</dbReference>
<dbReference type="InterPro" id="IPR000184">
    <property type="entry name" value="Bac_surfAg_D15"/>
</dbReference>
<sequence length="433" mass="47990">MYSTLVITGLCLASLLSGMEQSGQQSQAAYEDSSQSYYVVTEEKSPTLSLCKIISFPCKVLFSPFYLLDYGLEKGLLAIEKRNLIIRGAYLFSWFGEHDIAANLGGLGPGSGIGGGITVSRDNLFKSPLDASISAGLSTSLYQDHRVSLSTSSENGLFFDTEAGYAIKHRQVFYGLGPKTHESDTTFWGSEETFLDFQLGALLGKSVKITGCANYQNRRVYVARNASPLIEEVHSELPGLDGAELASVAASVMHDSRDKPGDPFSGGTEYVSFGFSRDVSGQPFRFLDYTFEITRYFTMIREGRRVSVRLLYERTYPLENNEIPFFSMVRLGGGTSLRGYPEDRFWGTQAACLNLEYSYPIWRRWRGIVDAVIFADIGQVFEDFSDIHSGSLRKTYGGGIRVKSPNTVVLRLEVGRSPEGIRAMLNLSPPFIR</sequence>
<dbReference type="EMBL" id="SOJN01000149">
    <property type="protein sequence ID" value="TET43698.1"/>
    <property type="molecule type" value="Genomic_DNA"/>
</dbReference>
<comment type="caution">
    <text evidence="4">The sequence shown here is derived from an EMBL/GenBank/DDBJ whole genome shotgun (WGS) entry which is preliminary data.</text>
</comment>
<evidence type="ECO:0000313" key="5">
    <source>
        <dbReference type="Proteomes" id="UP000315525"/>
    </source>
</evidence>
<evidence type="ECO:0000256" key="2">
    <source>
        <dbReference type="ARBA" id="ARBA00023136"/>
    </source>
</evidence>
<gene>
    <name evidence="4" type="ORF">E3J62_12625</name>
</gene>
<feature type="domain" description="Bacterial surface antigen (D15)" evidence="3">
    <location>
        <begin position="123"/>
        <end position="414"/>
    </location>
</feature>
<organism evidence="4 5">
    <name type="scientific">candidate division TA06 bacterium</name>
    <dbReference type="NCBI Taxonomy" id="2250710"/>
    <lineage>
        <taxon>Bacteria</taxon>
        <taxon>Bacteria division TA06</taxon>
    </lineage>
</organism>
<evidence type="ECO:0000313" key="4">
    <source>
        <dbReference type="EMBL" id="TET43698.1"/>
    </source>
</evidence>
<keyword evidence="2" id="KW-0472">Membrane</keyword>
<dbReference type="Proteomes" id="UP000315525">
    <property type="component" value="Unassembled WGS sequence"/>
</dbReference>
<proteinExistence type="predicted"/>
<dbReference type="Pfam" id="PF01103">
    <property type="entry name" value="Omp85"/>
    <property type="match status" value="1"/>
</dbReference>
<name>A0A523UMG8_UNCT6</name>
<protein>
    <recommendedName>
        <fullName evidence="3">Bacterial surface antigen (D15) domain-containing protein</fullName>
    </recommendedName>
</protein>
<comment type="subcellular location">
    <subcellularLocation>
        <location evidence="1">Membrane</location>
    </subcellularLocation>
</comment>
<evidence type="ECO:0000256" key="1">
    <source>
        <dbReference type="ARBA" id="ARBA00004370"/>
    </source>
</evidence>
<evidence type="ECO:0000259" key="3">
    <source>
        <dbReference type="Pfam" id="PF01103"/>
    </source>
</evidence>
<accession>A0A523UMG8</accession>
<reference evidence="4 5" key="1">
    <citation type="submission" date="2019-03" db="EMBL/GenBank/DDBJ databases">
        <title>Metabolic potential of uncultured bacteria and archaea associated with petroleum seepage in deep-sea sediments.</title>
        <authorList>
            <person name="Dong X."/>
            <person name="Hubert C."/>
        </authorList>
    </citation>
    <scope>NUCLEOTIDE SEQUENCE [LARGE SCALE GENOMIC DNA]</scope>
    <source>
        <strain evidence="4">E44_bin18</strain>
    </source>
</reference>
<dbReference type="Gene3D" id="2.40.160.50">
    <property type="entry name" value="membrane protein fhac: a member of the omp85/tpsb transporter family"/>
    <property type="match status" value="1"/>
</dbReference>